<comment type="caution">
    <text evidence="1">The sequence shown here is derived from an EMBL/GenBank/DDBJ whole genome shotgun (WGS) entry which is preliminary data.</text>
</comment>
<dbReference type="Proteomes" id="UP001493487">
    <property type="component" value="Unassembled WGS sequence"/>
</dbReference>
<accession>A0ABV1KZ76</accession>
<evidence type="ECO:0000313" key="1">
    <source>
        <dbReference type="EMBL" id="MEQ4485346.1"/>
    </source>
</evidence>
<protein>
    <submittedName>
        <fullName evidence="1">Uncharacterized protein</fullName>
    </submittedName>
</protein>
<proteinExistence type="predicted"/>
<gene>
    <name evidence="1" type="ORF">QJS35_23445</name>
</gene>
<sequence length="54" mass="6537">MLYELKLLGYQKKEVYALVLPLWNEFENKRINQDFVGDLLDMIWGDYVGKNIIW</sequence>
<keyword evidence="2" id="KW-1185">Reference proteome</keyword>
<dbReference type="RefSeq" id="WP_232187665.1">
    <property type="nucleotide sequence ID" value="NZ_JAIOAP010000014.1"/>
</dbReference>
<dbReference type="EMBL" id="JASKHM010000015">
    <property type="protein sequence ID" value="MEQ4485346.1"/>
    <property type="molecule type" value="Genomic_DNA"/>
</dbReference>
<evidence type="ECO:0000313" key="2">
    <source>
        <dbReference type="Proteomes" id="UP001493487"/>
    </source>
</evidence>
<reference evidence="1 2" key="1">
    <citation type="journal article" date="2023" name="Genome Announc.">
        <title>Pan-Genome Analyses of the Genus Cohnella and Proposal of the Novel Species Cohnella silvisoli sp. nov., Isolated from Forest Soil.</title>
        <authorList>
            <person name="Wang C."/>
            <person name="Mao L."/>
            <person name="Bao G."/>
            <person name="Zhu H."/>
        </authorList>
    </citation>
    <scope>NUCLEOTIDE SEQUENCE [LARGE SCALE GENOMIC DNA]</scope>
    <source>
        <strain evidence="1 2">NL03-T5-1</strain>
    </source>
</reference>
<name>A0ABV1KZ76_9BACL</name>
<organism evidence="1 2">
    <name type="scientific">Cohnella silvisoli</name>
    <dbReference type="NCBI Taxonomy" id="2873699"/>
    <lineage>
        <taxon>Bacteria</taxon>
        <taxon>Bacillati</taxon>
        <taxon>Bacillota</taxon>
        <taxon>Bacilli</taxon>
        <taxon>Bacillales</taxon>
        <taxon>Paenibacillaceae</taxon>
        <taxon>Cohnella</taxon>
    </lineage>
</organism>